<dbReference type="EMBL" id="JAWWNJ010000002">
    <property type="protein sequence ID" value="KAK7062133.1"/>
    <property type="molecule type" value="Genomic_DNA"/>
</dbReference>
<dbReference type="CDD" id="cd09917">
    <property type="entry name" value="F-box_SF"/>
    <property type="match status" value="1"/>
</dbReference>
<dbReference type="AlphaFoldDB" id="A0AAW0ED75"/>
<comment type="caution">
    <text evidence="2">The sequence shown here is derived from an EMBL/GenBank/DDBJ whole genome shotgun (WGS) entry which is preliminary data.</text>
</comment>
<dbReference type="SMART" id="SM00355">
    <property type="entry name" value="ZnF_C2H2"/>
    <property type="match status" value="2"/>
</dbReference>
<dbReference type="PROSITE" id="PS50181">
    <property type="entry name" value="FBOX"/>
    <property type="match status" value="1"/>
</dbReference>
<dbReference type="InterPro" id="IPR036047">
    <property type="entry name" value="F-box-like_dom_sf"/>
</dbReference>
<sequence>MFLWERLFSSFLVACGFEAGESSSSGKPNLAVVQSNLIHAPWVPLSFSQLPLDIALLVMGWCGPLELLALRQVCQSFRGLLAKNRYIWHLARANMGLGFPLPTAAPSEDWLASYILNNGLCTVSTSSLQLNVNQPQVRSAAVPPLTCHIPSPSASRFVQRNPGVFLVGPPDGMDHEECQISLLLLATPRLEWTTDSPLFRPTCIHGALEELEAARKSDASLESLEMEWGRRARAMPLFMEMAETVQAGTPSYRKRKREVENHNRSLLAALAKENGVTLDQFITSPTLVRQVNAFAVSLTCLTRLAWDTVRIQCLNEIKWLRVPNAKTHCPFCRKRKYAWDGLQEHIRVAHPACHTTIALPDLYNCTLCPHKTQFNDLKHLRQHVDDKHLTTRADLETS</sequence>
<evidence type="ECO:0000313" key="2">
    <source>
        <dbReference type="EMBL" id="KAK7062133.1"/>
    </source>
</evidence>
<organism evidence="2 3">
    <name type="scientific">Favolaschia claudopus</name>
    <dbReference type="NCBI Taxonomy" id="2862362"/>
    <lineage>
        <taxon>Eukaryota</taxon>
        <taxon>Fungi</taxon>
        <taxon>Dikarya</taxon>
        <taxon>Basidiomycota</taxon>
        <taxon>Agaricomycotina</taxon>
        <taxon>Agaricomycetes</taxon>
        <taxon>Agaricomycetidae</taxon>
        <taxon>Agaricales</taxon>
        <taxon>Marasmiineae</taxon>
        <taxon>Mycenaceae</taxon>
        <taxon>Favolaschia</taxon>
    </lineage>
</organism>
<dbReference type="SMART" id="SM00256">
    <property type="entry name" value="FBOX"/>
    <property type="match status" value="1"/>
</dbReference>
<dbReference type="SUPFAM" id="SSF81383">
    <property type="entry name" value="F-box domain"/>
    <property type="match status" value="1"/>
</dbReference>
<keyword evidence="3" id="KW-1185">Reference proteome</keyword>
<accession>A0AAW0ED75</accession>
<gene>
    <name evidence="2" type="ORF">R3P38DRAFT_3251480</name>
</gene>
<dbReference type="Proteomes" id="UP001362999">
    <property type="component" value="Unassembled WGS sequence"/>
</dbReference>
<dbReference type="InterPro" id="IPR001810">
    <property type="entry name" value="F-box_dom"/>
</dbReference>
<evidence type="ECO:0000313" key="3">
    <source>
        <dbReference type="Proteomes" id="UP001362999"/>
    </source>
</evidence>
<name>A0AAW0ED75_9AGAR</name>
<protein>
    <recommendedName>
        <fullName evidence="1">F-box domain-containing protein</fullName>
    </recommendedName>
</protein>
<feature type="domain" description="F-box" evidence="1">
    <location>
        <begin position="44"/>
        <end position="91"/>
    </location>
</feature>
<proteinExistence type="predicted"/>
<dbReference type="InterPro" id="IPR013087">
    <property type="entry name" value="Znf_C2H2_type"/>
</dbReference>
<evidence type="ECO:0000259" key="1">
    <source>
        <dbReference type="PROSITE" id="PS50181"/>
    </source>
</evidence>
<reference evidence="2 3" key="1">
    <citation type="journal article" date="2024" name="J Genomics">
        <title>Draft genome sequencing and assembly of Favolaschia claudopus CIRM-BRFM 2984 isolated from oak limbs.</title>
        <authorList>
            <person name="Navarro D."/>
            <person name="Drula E."/>
            <person name="Chaduli D."/>
            <person name="Cazenave R."/>
            <person name="Ahrendt S."/>
            <person name="Wang J."/>
            <person name="Lipzen A."/>
            <person name="Daum C."/>
            <person name="Barry K."/>
            <person name="Grigoriev I.V."/>
            <person name="Favel A."/>
            <person name="Rosso M.N."/>
            <person name="Martin F."/>
        </authorList>
    </citation>
    <scope>NUCLEOTIDE SEQUENCE [LARGE SCALE GENOMIC DNA]</scope>
    <source>
        <strain evidence="2 3">CIRM-BRFM 2984</strain>
    </source>
</reference>
<dbReference type="Pfam" id="PF00646">
    <property type="entry name" value="F-box"/>
    <property type="match status" value="1"/>
</dbReference>